<evidence type="ECO:0000256" key="5">
    <source>
        <dbReference type="ARBA" id="ARBA00038874"/>
    </source>
</evidence>
<dbReference type="PANTHER" id="PTHR22603:SF66">
    <property type="entry name" value="ETHANOLAMINE KINASE"/>
    <property type="match status" value="1"/>
</dbReference>
<evidence type="ECO:0000313" key="7">
    <source>
        <dbReference type="Proteomes" id="UP001431783"/>
    </source>
</evidence>
<keyword evidence="1" id="KW-0443">Lipid metabolism</keyword>
<dbReference type="InterPro" id="IPR011009">
    <property type="entry name" value="Kinase-like_dom_sf"/>
</dbReference>
<dbReference type="Gene3D" id="3.30.200.20">
    <property type="entry name" value="Phosphorylase Kinase, domain 1"/>
    <property type="match status" value="1"/>
</dbReference>
<dbReference type="SUPFAM" id="SSF56112">
    <property type="entry name" value="Protein kinase-like (PK-like)"/>
    <property type="match status" value="1"/>
</dbReference>
<keyword evidence="7" id="KW-1185">Reference proteome</keyword>
<evidence type="ECO:0000256" key="1">
    <source>
        <dbReference type="ARBA" id="ARBA00023209"/>
    </source>
</evidence>
<keyword evidence="1" id="KW-0444">Lipid biosynthesis</keyword>
<dbReference type="AlphaFoldDB" id="A0AAW1UD54"/>
<dbReference type="EC" id="2.7.1.82" evidence="5"/>
<proteinExistence type="inferred from homology"/>
<organism evidence="6 7">
    <name type="scientific">Henosepilachna vigintioctopunctata</name>
    <dbReference type="NCBI Taxonomy" id="420089"/>
    <lineage>
        <taxon>Eukaryota</taxon>
        <taxon>Metazoa</taxon>
        <taxon>Ecdysozoa</taxon>
        <taxon>Arthropoda</taxon>
        <taxon>Hexapoda</taxon>
        <taxon>Insecta</taxon>
        <taxon>Pterygota</taxon>
        <taxon>Neoptera</taxon>
        <taxon>Endopterygota</taxon>
        <taxon>Coleoptera</taxon>
        <taxon>Polyphaga</taxon>
        <taxon>Cucujiformia</taxon>
        <taxon>Coccinelloidea</taxon>
        <taxon>Coccinellidae</taxon>
        <taxon>Epilachninae</taxon>
        <taxon>Epilachnini</taxon>
        <taxon>Henosepilachna</taxon>
    </lineage>
</organism>
<keyword evidence="1" id="KW-0594">Phospholipid biosynthesis</keyword>
<dbReference type="GO" id="GO:0005737">
    <property type="term" value="C:cytoplasm"/>
    <property type="evidence" value="ECO:0007669"/>
    <property type="project" value="TreeGrafter"/>
</dbReference>
<sequence length="359" mass="42142">MNSTINNNDVLQLKITISDDDNTASILETVSHVRPYWNTAKIKFKLLTDGITNKLILCSHSYDGKKSMEYLLIRIYGNKTDLLIDRTAEIRNIKLLQAYYLAPQLYATLENGLVYEYLPGRTVSPEDVIRPEIYSLIAVEMAKMHKVRSPDQPKPAASLWAKFQQFVDLIPEEFEDITKQKQYVELNFSKCQLLQEIRQFKEAVNDINMAVVFCHNDLLLGNIIYNEARNKVSFIDFEYACFNYQPFDIGNHFAEYAGVGNVDYSRYPKKSLQLDWLKYYLMEYKEISKVSEYEIEELYVQVNKFVLMSHLLWFSWALIQAEHSYIDFDFIKYAGHRLEEYFKRKSEFLSMKPSLPSIT</sequence>
<evidence type="ECO:0000256" key="4">
    <source>
        <dbReference type="ARBA" id="ARBA00038211"/>
    </source>
</evidence>
<gene>
    <name evidence="6" type="ORF">WA026_003724</name>
</gene>
<dbReference type="PANTHER" id="PTHR22603">
    <property type="entry name" value="CHOLINE/ETHANOALAMINE KINASE"/>
    <property type="match status" value="1"/>
</dbReference>
<dbReference type="EMBL" id="JARQZJ010000061">
    <property type="protein sequence ID" value="KAK9878895.1"/>
    <property type="molecule type" value="Genomic_DNA"/>
</dbReference>
<dbReference type="CDD" id="cd05157">
    <property type="entry name" value="ETNK_euk"/>
    <property type="match status" value="1"/>
</dbReference>
<dbReference type="Pfam" id="PF01633">
    <property type="entry name" value="Choline_kinase"/>
    <property type="match status" value="1"/>
</dbReference>
<dbReference type="Gene3D" id="3.90.1200.10">
    <property type="match status" value="1"/>
</dbReference>
<dbReference type="Proteomes" id="UP001431783">
    <property type="component" value="Unassembled WGS sequence"/>
</dbReference>
<keyword evidence="2" id="KW-1208">Phospholipid metabolism</keyword>
<evidence type="ECO:0000256" key="3">
    <source>
        <dbReference type="ARBA" id="ARBA00037883"/>
    </source>
</evidence>
<comment type="caution">
    <text evidence="6">The sequence shown here is derived from an EMBL/GenBank/DDBJ whole genome shotgun (WGS) entry which is preliminary data.</text>
</comment>
<evidence type="ECO:0000256" key="2">
    <source>
        <dbReference type="ARBA" id="ARBA00023264"/>
    </source>
</evidence>
<name>A0AAW1UD54_9CUCU</name>
<comment type="similarity">
    <text evidence="4">Belongs to the choline/ethanolamine kinase family.</text>
</comment>
<reference evidence="6 7" key="1">
    <citation type="submission" date="2023-03" db="EMBL/GenBank/DDBJ databases">
        <title>Genome insight into feeding habits of ladybird beetles.</title>
        <authorList>
            <person name="Li H.-S."/>
            <person name="Huang Y.-H."/>
            <person name="Pang H."/>
        </authorList>
    </citation>
    <scope>NUCLEOTIDE SEQUENCE [LARGE SCALE GENOMIC DNA]</scope>
    <source>
        <strain evidence="6">SYSU_2023b</strain>
        <tissue evidence="6">Whole body</tissue>
    </source>
</reference>
<comment type="pathway">
    <text evidence="3">Phospholipid metabolism; phosphatidylethanolamine biosynthesis; phosphatidylethanolamine from ethanolamine: step 1/3.</text>
</comment>
<accession>A0AAW1UD54</accession>
<dbReference type="GO" id="GO:0004305">
    <property type="term" value="F:ethanolamine kinase activity"/>
    <property type="evidence" value="ECO:0007669"/>
    <property type="project" value="UniProtKB-EC"/>
</dbReference>
<dbReference type="GO" id="GO:0006646">
    <property type="term" value="P:phosphatidylethanolamine biosynthetic process"/>
    <property type="evidence" value="ECO:0007669"/>
    <property type="project" value="TreeGrafter"/>
</dbReference>
<evidence type="ECO:0000313" key="6">
    <source>
        <dbReference type="EMBL" id="KAK9878895.1"/>
    </source>
</evidence>
<protein>
    <recommendedName>
        <fullName evidence="5">ethanolamine kinase</fullName>
        <ecNumber evidence="5">2.7.1.82</ecNumber>
    </recommendedName>
</protein>